<dbReference type="SUPFAM" id="SSF46689">
    <property type="entry name" value="Homeodomain-like"/>
    <property type="match status" value="1"/>
</dbReference>
<reference evidence="3 4" key="1">
    <citation type="submission" date="2018-04" db="EMBL/GenBank/DDBJ databases">
        <authorList>
            <person name="Li G."/>
            <person name="Du W."/>
            <person name="Bai Y."/>
        </authorList>
    </citation>
    <scope>NUCLEOTIDE SEQUENCE [LARGE SCALE GENOMIC DNA]</scope>
    <source>
        <strain evidence="3 4">YYYZ-3</strain>
    </source>
</reference>
<dbReference type="Pfam" id="PF13936">
    <property type="entry name" value="HTH_38"/>
    <property type="match status" value="1"/>
</dbReference>
<evidence type="ECO:0000313" key="4">
    <source>
        <dbReference type="Proteomes" id="UP001318401"/>
    </source>
</evidence>
<feature type="region of interest" description="Disordered" evidence="1">
    <location>
        <begin position="50"/>
        <end position="83"/>
    </location>
</feature>
<keyword evidence="4" id="KW-1185">Reference proteome</keyword>
<evidence type="ECO:0000256" key="1">
    <source>
        <dbReference type="SAM" id="MobiDB-lite"/>
    </source>
</evidence>
<dbReference type="Proteomes" id="UP001318401">
    <property type="component" value="Unassembled WGS sequence"/>
</dbReference>
<dbReference type="InterPro" id="IPR009057">
    <property type="entry name" value="Homeodomain-like_sf"/>
</dbReference>
<dbReference type="InterPro" id="IPR025246">
    <property type="entry name" value="IS30-like_HTH"/>
</dbReference>
<gene>
    <name evidence="3" type="ORF">DDR56_06000</name>
</gene>
<feature type="domain" description="Transposase IS30-like HTH" evidence="2">
    <location>
        <begin position="3"/>
        <end position="45"/>
    </location>
</feature>
<dbReference type="RefSeq" id="WP_125749659.1">
    <property type="nucleotide sequence ID" value="NZ_JBLXFS010000021.1"/>
</dbReference>
<organism evidence="3 4">
    <name type="scientific">Vreelandella venusta</name>
    <dbReference type="NCBI Taxonomy" id="44935"/>
    <lineage>
        <taxon>Bacteria</taxon>
        <taxon>Pseudomonadati</taxon>
        <taxon>Pseudomonadota</taxon>
        <taxon>Gammaproteobacteria</taxon>
        <taxon>Oceanospirillales</taxon>
        <taxon>Halomonadaceae</taxon>
        <taxon>Vreelandella</taxon>
    </lineage>
</organism>
<accession>A0ABX2BBW7</accession>
<protein>
    <recommendedName>
        <fullName evidence="2">Transposase IS30-like HTH domain-containing protein</fullName>
    </recommendedName>
</protein>
<sequence length="139" mass="15378">MGYRQLTQVQRYQIFAYLETDIRQRQIAKAIGVHSSTISREIKRNGLTSGYAGAIGKRSTPAHRMESDEAATEPGSLGHWSIDGRMESSANQWLHDQCQRSLREPSVDLRANLGLQETRRNIMKTAPAATPAALSAPVS</sequence>
<evidence type="ECO:0000313" key="3">
    <source>
        <dbReference type="EMBL" id="NPT30120.1"/>
    </source>
</evidence>
<evidence type="ECO:0000259" key="2">
    <source>
        <dbReference type="Pfam" id="PF13936"/>
    </source>
</evidence>
<dbReference type="EMBL" id="QDKN01000002">
    <property type="protein sequence ID" value="NPT30120.1"/>
    <property type="molecule type" value="Genomic_DNA"/>
</dbReference>
<name>A0ABX2BBW7_9GAMM</name>
<comment type="caution">
    <text evidence="3">The sequence shown here is derived from an EMBL/GenBank/DDBJ whole genome shotgun (WGS) entry which is preliminary data.</text>
</comment>
<proteinExistence type="predicted"/>